<dbReference type="Pfam" id="PF13646">
    <property type="entry name" value="HEAT_2"/>
    <property type="match status" value="2"/>
</dbReference>
<dbReference type="InterPro" id="IPR004155">
    <property type="entry name" value="PBS_lyase_HEAT"/>
</dbReference>
<gene>
    <name evidence="2" type="ORF">SYYSPA8_02400</name>
</gene>
<dbReference type="InterPro" id="IPR011989">
    <property type="entry name" value="ARM-like"/>
</dbReference>
<protein>
    <submittedName>
        <fullName evidence="2">HEAT repeat domain-containing protein</fullName>
    </submittedName>
</protein>
<accession>A0ABQ5NSG5</accession>
<organism evidence="2 3">
    <name type="scientific">Streptomyces yaizuensis</name>
    <dbReference type="NCBI Taxonomy" id="2989713"/>
    <lineage>
        <taxon>Bacteria</taxon>
        <taxon>Bacillati</taxon>
        <taxon>Actinomycetota</taxon>
        <taxon>Actinomycetes</taxon>
        <taxon>Kitasatosporales</taxon>
        <taxon>Streptomycetaceae</taxon>
        <taxon>Streptomyces</taxon>
    </lineage>
</organism>
<dbReference type="PANTHER" id="PTHR12697">
    <property type="entry name" value="PBS LYASE HEAT-LIKE PROTEIN"/>
    <property type="match status" value="1"/>
</dbReference>
<evidence type="ECO:0000313" key="3">
    <source>
        <dbReference type="Proteomes" id="UP001291653"/>
    </source>
</evidence>
<dbReference type="InterPro" id="IPR016024">
    <property type="entry name" value="ARM-type_fold"/>
</dbReference>
<comment type="caution">
    <text evidence="2">The sequence shown here is derived from an EMBL/GenBank/DDBJ whole genome shotgun (WGS) entry which is preliminary data.</text>
</comment>
<evidence type="ECO:0000256" key="1">
    <source>
        <dbReference type="SAM" id="MobiDB-lite"/>
    </source>
</evidence>
<dbReference type="RefSeq" id="WP_323445199.1">
    <property type="nucleotide sequence ID" value="NZ_BSBI01000001.1"/>
</dbReference>
<dbReference type="PANTHER" id="PTHR12697:SF38">
    <property type="entry name" value="PBS LYASE HEAT DOMAIN PROTEIN REPEAT-CONTAINING PROTEIN"/>
    <property type="match status" value="1"/>
</dbReference>
<dbReference type="SUPFAM" id="SSF48371">
    <property type="entry name" value="ARM repeat"/>
    <property type="match status" value="3"/>
</dbReference>
<dbReference type="Pfam" id="PF03130">
    <property type="entry name" value="HEAT_PBS"/>
    <property type="match status" value="1"/>
</dbReference>
<dbReference type="SMART" id="SM00567">
    <property type="entry name" value="EZ_HEAT"/>
    <property type="match status" value="12"/>
</dbReference>
<evidence type="ECO:0000313" key="2">
    <source>
        <dbReference type="EMBL" id="GLF93099.1"/>
    </source>
</evidence>
<keyword evidence="3" id="KW-1185">Reference proteome</keyword>
<reference evidence="2 3" key="1">
    <citation type="submission" date="2022-10" db="EMBL/GenBank/DDBJ databases">
        <title>Draft genome sequence of Streptomyces sp. YSPA8.</title>
        <authorList>
            <person name="Moriuchi R."/>
            <person name="Dohra H."/>
            <person name="Yamamura H."/>
            <person name="Kodani S."/>
        </authorList>
    </citation>
    <scope>NUCLEOTIDE SEQUENCE [LARGE SCALE GENOMIC DNA]</scope>
    <source>
        <strain evidence="2 3">YSPA8</strain>
    </source>
</reference>
<sequence>MPRGAGDTGGHGPGQDGWDGYAIARLRLDGDVPGLYRAAREADRPTAYGSVALLADIGSPAAADALLDLLRGRDTGRLGTRLRAASALGRLREARAVPALLRLLDEVAGESDRRRKTVVRALGRIGGPGAAAVLLRRWEEGEDPPWVLVHALTRLRAPEAVPALLTEWDRVPASDPFGRIRVVRALGTQRDPRAGAVLLSVAGDPATVPPVRAEAIDALARLPHDSWPDPQDPRTGELLRPGVADPSPRTGPLAAGLLARTPAGRTELRRILDGALRRTPGDHRPSVTVVVRALTVLREHPGLLGAAGGGLVVRLLREAPQPIVRRAAAPVVAAGGPEAAEVLLTALDDERITDAVAAALAGLPVPPEERLLALLAHGTGPARRGAAAALGLAGCARAAPALLAAVDATEPTDLRTAAADALGALRHRPAAGRLAALAADREEAGTVRARALCALGLIGVPESLPVVLACLREPREAVRVRAASALGGFPVPQAAQALGPVVAGDADPDVARAAVRALGHIGAPASSVLCGLAHRLRPDIAPDLVAALARCPGADATGALALLALSPPVPGRVRADAVRALGERATPECVAPLAELVADGRRYACHPDALRGLARAGGTEARGHVLAYCRHSADHVETAREALGLLGPV</sequence>
<proteinExistence type="predicted"/>
<name>A0ABQ5NSG5_9ACTN</name>
<feature type="region of interest" description="Disordered" evidence="1">
    <location>
        <begin position="223"/>
        <end position="250"/>
    </location>
</feature>
<dbReference type="Proteomes" id="UP001291653">
    <property type="component" value="Unassembled WGS sequence"/>
</dbReference>
<dbReference type="EMBL" id="BSBI01000001">
    <property type="protein sequence ID" value="GLF93099.1"/>
    <property type="molecule type" value="Genomic_DNA"/>
</dbReference>
<feature type="compositionally biased region" description="Basic and acidic residues" evidence="1">
    <location>
        <begin position="223"/>
        <end position="237"/>
    </location>
</feature>
<dbReference type="Gene3D" id="1.25.10.10">
    <property type="entry name" value="Leucine-rich Repeat Variant"/>
    <property type="match status" value="3"/>
</dbReference>